<feature type="domain" description="F-box" evidence="1">
    <location>
        <begin position="36"/>
        <end position="83"/>
    </location>
</feature>
<dbReference type="Proteomes" id="UP000202511">
    <property type="component" value="Segment"/>
</dbReference>
<dbReference type="InterPro" id="IPR052050">
    <property type="entry name" value="SecEffector_AnkRepeat"/>
</dbReference>
<dbReference type="InterPro" id="IPR036770">
    <property type="entry name" value="Ankyrin_rpt-contain_sf"/>
</dbReference>
<organism evidence="2 3">
    <name type="scientific">Pandoravirus inopinatum</name>
    <dbReference type="NCBI Taxonomy" id="1605721"/>
    <lineage>
        <taxon>Viruses</taxon>
        <taxon>Pandoravirus</taxon>
    </lineage>
</organism>
<name>A0A0B5J206_9VIRU</name>
<dbReference type="PANTHER" id="PTHR46586">
    <property type="entry name" value="ANKYRIN REPEAT-CONTAINING PROTEIN"/>
    <property type="match status" value="1"/>
</dbReference>
<dbReference type="OrthoDB" id="9388at10239"/>
<dbReference type="PANTHER" id="PTHR46586:SF3">
    <property type="entry name" value="ANKYRIN REPEAT-CONTAINING PROTEIN"/>
    <property type="match status" value="1"/>
</dbReference>
<dbReference type="GeneID" id="23462496"/>
<proteinExistence type="predicted"/>
<dbReference type="KEGG" id="vg:23462496"/>
<dbReference type="SUPFAM" id="SSF48403">
    <property type="entry name" value="Ankyrin repeat"/>
    <property type="match status" value="1"/>
</dbReference>
<reference evidence="2 3" key="1">
    <citation type="journal article" date="2015" name="Parasitol. Res.">
        <title>Viruses in close associations with free-living amoebae.</title>
        <authorList>
            <person name="Scheid P."/>
        </authorList>
    </citation>
    <scope>NUCLEOTIDE SEQUENCE [LARGE SCALE GENOMIC DNA]</scope>
    <source>
        <strain evidence="2">KlaHel</strain>
    </source>
</reference>
<dbReference type="SUPFAM" id="SSF81383">
    <property type="entry name" value="F-box domain"/>
    <property type="match status" value="1"/>
</dbReference>
<sequence>MASAADTSGSRTLPMGQMCSCALPTLIPPHPPRGSLLHIDDLPDEILVAVFHYLSCFEYNASVPLVCWRWRRVNSDGAVLPQRACDPCATDPPATKSTVVCKPVCPLAHVRVPFRLAMGLSLPANFGTCERPSATVFLLYALYYHTSTTKRPGFPVRCRPIDARPCEEAARLGGDAGVVSLLECGWPSSPRVFAWCAVWGSTLDRLLALVLAGCPIDDPMVGTACAWCGRADVLSLLVGLGAAHTVDASAWKVAAMRGHIEWMVAARAHGFTRPSQECAQAAAWAGHFDIVMWAQDECDRSDPSIVTGAVASGTNVASLVALVGAGWAVAPDAIVEAARRGVIDVIAFVWSVLDARRVPACHSRSLASCIEAAREGHLDCLAYLWMHGCPWDGRVCAAAASNGHLDCLIYARENGCLWDANTCRMAAAGGHYACLVYAYENGCPWEEGTCEAASAGGHLACLAYAHQNGCLWDERTTIAAATNGYLLCLAYAHEHDCPWDFLVVDAALEGKHRDCVAYAHRHGCPCKPSACLVVCLHERWDVEAVCGRPCPKTHSARRRMARLNKGPPSWAAACAPTVRDANHDPWNRLLNSLSEHRGAGSFRRAAAIDTQLQP</sequence>
<dbReference type="Gene3D" id="1.20.1280.50">
    <property type="match status" value="1"/>
</dbReference>
<dbReference type="InterPro" id="IPR036047">
    <property type="entry name" value="F-box-like_dom_sf"/>
</dbReference>
<dbReference type="Pfam" id="PF12937">
    <property type="entry name" value="F-box-like"/>
    <property type="match status" value="1"/>
</dbReference>
<dbReference type="PROSITE" id="PS50181">
    <property type="entry name" value="FBOX"/>
    <property type="match status" value="1"/>
</dbReference>
<dbReference type="EMBL" id="KP136319">
    <property type="protein sequence ID" value="AJF97579.1"/>
    <property type="molecule type" value="Genomic_DNA"/>
</dbReference>
<evidence type="ECO:0000259" key="1">
    <source>
        <dbReference type="PROSITE" id="PS50181"/>
    </source>
</evidence>
<dbReference type="RefSeq" id="YP_009119814.1">
    <property type="nucleotide sequence ID" value="NC_026440.1"/>
</dbReference>
<evidence type="ECO:0000313" key="3">
    <source>
        <dbReference type="Proteomes" id="UP000202511"/>
    </source>
</evidence>
<protein>
    <submittedName>
        <fullName evidence="2">Ankyrin repeat protein</fullName>
    </submittedName>
</protein>
<accession>A0A0B5J206</accession>
<evidence type="ECO:0000313" key="2">
    <source>
        <dbReference type="EMBL" id="AJF97579.1"/>
    </source>
</evidence>
<dbReference type="InterPro" id="IPR001810">
    <property type="entry name" value="F-box_dom"/>
</dbReference>